<dbReference type="EMBL" id="FORX01000003">
    <property type="protein sequence ID" value="SFJ46025.1"/>
    <property type="molecule type" value="Genomic_DNA"/>
</dbReference>
<dbReference type="RefSeq" id="WP_092373035.1">
    <property type="nucleotide sequence ID" value="NZ_FORX01000003.1"/>
</dbReference>
<evidence type="ECO:0000313" key="1">
    <source>
        <dbReference type="EMBL" id="SFJ46025.1"/>
    </source>
</evidence>
<reference evidence="2" key="1">
    <citation type="submission" date="2016-10" db="EMBL/GenBank/DDBJ databases">
        <authorList>
            <person name="Varghese N."/>
            <person name="Submissions S."/>
        </authorList>
    </citation>
    <scope>NUCLEOTIDE SEQUENCE [LARGE SCALE GENOMIC DNA]</scope>
    <source>
        <strain evidence="2">DSM 5918</strain>
    </source>
</reference>
<protein>
    <submittedName>
        <fullName evidence="1">Uncharacterized protein</fullName>
    </submittedName>
</protein>
<keyword evidence="2" id="KW-1185">Reference proteome</keyword>
<dbReference type="AlphaFoldDB" id="A0A1I3RIB9"/>
<sequence>MTKEFTVSATCPECGHRTEAHHTKEAMQEAFGNDATLKILCAHCQASFEQPVGLACAEWDEYCHEIPLPADV</sequence>
<accession>A0A1I3RIB9</accession>
<dbReference type="Proteomes" id="UP000198635">
    <property type="component" value="Unassembled WGS sequence"/>
</dbReference>
<name>A0A1I3RIB9_9BACT</name>
<gene>
    <name evidence="1" type="ORF">SAMN04488082_103185</name>
</gene>
<proteinExistence type="predicted"/>
<organism evidence="1 2">
    <name type="scientific">Desulfomicrobium apsheronum</name>
    <dbReference type="NCBI Taxonomy" id="52560"/>
    <lineage>
        <taxon>Bacteria</taxon>
        <taxon>Pseudomonadati</taxon>
        <taxon>Thermodesulfobacteriota</taxon>
        <taxon>Desulfovibrionia</taxon>
        <taxon>Desulfovibrionales</taxon>
        <taxon>Desulfomicrobiaceae</taxon>
        <taxon>Desulfomicrobium</taxon>
    </lineage>
</organism>
<dbReference type="STRING" id="52560.SAMN04488082_103185"/>
<dbReference type="OrthoDB" id="5421736at2"/>
<evidence type="ECO:0000313" key="2">
    <source>
        <dbReference type="Proteomes" id="UP000198635"/>
    </source>
</evidence>